<dbReference type="InterPro" id="IPR036279">
    <property type="entry name" value="5-3_exonuclease_C_sf"/>
</dbReference>
<dbReference type="Pfam" id="PF02739">
    <property type="entry name" value="5_3_exonuc_N"/>
    <property type="match status" value="1"/>
</dbReference>
<dbReference type="GO" id="GO:0008409">
    <property type="term" value="F:5'-3' exonuclease activity"/>
    <property type="evidence" value="ECO:0007669"/>
    <property type="project" value="InterPro"/>
</dbReference>
<dbReference type="FunFam" id="1.10.150.20:FF:000003">
    <property type="entry name" value="DNA polymerase I"/>
    <property type="match status" value="1"/>
</dbReference>
<dbReference type="GO" id="GO:0033567">
    <property type="term" value="P:DNA replication, Okazaki fragment processing"/>
    <property type="evidence" value="ECO:0007669"/>
    <property type="project" value="InterPro"/>
</dbReference>
<dbReference type="EMBL" id="MSFI01000032">
    <property type="protein sequence ID" value="OMP65663.1"/>
    <property type="molecule type" value="Genomic_DNA"/>
</dbReference>
<dbReference type="InterPro" id="IPR008918">
    <property type="entry name" value="HhH2"/>
</dbReference>
<evidence type="ECO:0000259" key="6">
    <source>
        <dbReference type="SMART" id="SM00475"/>
    </source>
</evidence>
<dbReference type="SMART" id="SM00279">
    <property type="entry name" value="HhH2"/>
    <property type="match status" value="1"/>
</dbReference>
<dbReference type="CDD" id="cd09859">
    <property type="entry name" value="PIN_53EXO"/>
    <property type="match status" value="1"/>
</dbReference>
<feature type="domain" description="5'-3' exonuclease" evidence="6">
    <location>
        <begin position="7"/>
        <end position="267"/>
    </location>
</feature>
<accession>A0A1V2A3U0</accession>
<evidence type="ECO:0000313" key="7">
    <source>
        <dbReference type="EMBL" id="OMP65663.1"/>
    </source>
</evidence>
<dbReference type="Gene3D" id="3.40.50.1010">
    <property type="entry name" value="5'-nuclease"/>
    <property type="match status" value="1"/>
</dbReference>
<sequence length="303" mass="33842">MTSMETKRLLLVDGMALLFRSFFQTAPSGRFMYNEHQIPTNAVHGLIRHLFAAAEKIKPTHITICWDMGKDTFRTEMFDSYKAHRPAPPTELIPQFELAREATEAFSLNNAGVKGFEADDCIGTISKLANGIETYILTGDRDLLQLLNGTNFVWLLQTGYGNWKTYDQQIFIEEYGIEPAQFHYVKALMGDTADGYPGVKGIGEKTALKLIQQFDTIDGVMNGLDELTPSVRKKILDGVEMLRLSEKLAAIHCDVPLNWSLDAALYTGADEKANNFISANGMTGLSRFARHTGFITQDPFTLI</sequence>
<evidence type="ECO:0000313" key="8">
    <source>
        <dbReference type="Proteomes" id="UP000188613"/>
    </source>
</evidence>
<dbReference type="InterPro" id="IPR020045">
    <property type="entry name" value="DNA_polI_H3TH"/>
</dbReference>
<keyword evidence="7" id="KW-0255">Endonuclease</keyword>
<keyword evidence="8" id="KW-1185">Reference proteome</keyword>
<dbReference type="Gene3D" id="1.10.150.20">
    <property type="entry name" value="5' to 3' exonuclease, C-terminal subdomain"/>
    <property type="match status" value="1"/>
</dbReference>
<protein>
    <recommendedName>
        <fullName evidence="5">5'-3' exonuclease</fullName>
    </recommendedName>
</protein>
<reference evidence="7 8" key="1">
    <citation type="submission" date="2016-12" db="EMBL/GenBank/DDBJ databases">
        <title>Domibacillus sp. SAB 38T whole genome sequencing.</title>
        <authorList>
            <person name="Verma A."/>
            <person name="Ojha A.K."/>
            <person name="Krishnamurthi S."/>
        </authorList>
    </citation>
    <scope>NUCLEOTIDE SEQUENCE [LARGE SCALE GENOMIC DNA]</scope>
    <source>
        <strain evidence="7 8">SAB 38</strain>
    </source>
</reference>
<evidence type="ECO:0000256" key="5">
    <source>
        <dbReference type="ARBA" id="ARBA00050026"/>
    </source>
</evidence>
<dbReference type="STRING" id="1714355.BTO28_16040"/>
<gene>
    <name evidence="7" type="ORF">BTO28_16040</name>
</gene>
<evidence type="ECO:0000256" key="2">
    <source>
        <dbReference type="ARBA" id="ARBA00022801"/>
    </source>
</evidence>
<evidence type="ECO:0000256" key="4">
    <source>
        <dbReference type="ARBA" id="ARBA00049957"/>
    </source>
</evidence>
<organism evidence="7 8">
    <name type="scientific">Domibacillus epiphyticus</name>
    <dbReference type="NCBI Taxonomy" id="1714355"/>
    <lineage>
        <taxon>Bacteria</taxon>
        <taxon>Bacillati</taxon>
        <taxon>Bacillota</taxon>
        <taxon>Bacilli</taxon>
        <taxon>Bacillales</taxon>
        <taxon>Bacillaceae</taxon>
        <taxon>Domibacillus</taxon>
    </lineage>
</organism>
<dbReference type="Pfam" id="PF01367">
    <property type="entry name" value="5_3_exonuc"/>
    <property type="match status" value="1"/>
</dbReference>
<evidence type="ECO:0000256" key="1">
    <source>
        <dbReference type="ARBA" id="ARBA00022722"/>
    </source>
</evidence>
<comment type="caution">
    <text evidence="7">The sequence shown here is derived from an EMBL/GenBank/DDBJ whole genome shotgun (WGS) entry which is preliminary data.</text>
</comment>
<comment type="function">
    <text evidence="4">5'-3' exonuclease acting preferentially on double-stranded DNA.</text>
</comment>
<keyword evidence="1" id="KW-0540">Nuclease</keyword>
<proteinExistence type="predicted"/>
<dbReference type="InterPro" id="IPR002421">
    <property type="entry name" value="5-3_exonuclease"/>
</dbReference>
<dbReference type="InterPro" id="IPR029060">
    <property type="entry name" value="PIN-like_dom_sf"/>
</dbReference>
<dbReference type="SMART" id="SM00475">
    <property type="entry name" value="53EXOc"/>
    <property type="match status" value="1"/>
</dbReference>
<dbReference type="CDD" id="cd09898">
    <property type="entry name" value="H3TH_53EXO"/>
    <property type="match status" value="1"/>
</dbReference>
<dbReference type="Proteomes" id="UP000188613">
    <property type="component" value="Unassembled WGS sequence"/>
</dbReference>
<keyword evidence="2" id="KW-0378">Hydrolase</keyword>
<dbReference type="InterPro" id="IPR038969">
    <property type="entry name" value="FEN"/>
</dbReference>
<name>A0A1V2A3U0_9BACI</name>
<dbReference type="SUPFAM" id="SSF88723">
    <property type="entry name" value="PIN domain-like"/>
    <property type="match status" value="1"/>
</dbReference>
<dbReference type="PANTHER" id="PTHR42646:SF2">
    <property type="entry name" value="5'-3' EXONUCLEASE FAMILY PROTEIN"/>
    <property type="match status" value="1"/>
</dbReference>
<keyword evidence="3" id="KW-0238">DNA-binding</keyword>
<dbReference type="GO" id="GO:0003677">
    <property type="term" value="F:DNA binding"/>
    <property type="evidence" value="ECO:0007669"/>
    <property type="project" value="UniProtKB-KW"/>
</dbReference>
<dbReference type="PANTHER" id="PTHR42646">
    <property type="entry name" value="FLAP ENDONUCLEASE XNI"/>
    <property type="match status" value="1"/>
</dbReference>
<dbReference type="InterPro" id="IPR020046">
    <property type="entry name" value="5-3_exonucl_a-hlix_arch_N"/>
</dbReference>
<dbReference type="GO" id="GO:0017108">
    <property type="term" value="F:5'-flap endonuclease activity"/>
    <property type="evidence" value="ECO:0007669"/>
    <property type="project" value="InterPro"/>
</dbReference>
<dbReference type="AlphaFoldDB" id="A0A1V2A3U0"/>
<evidence type="ECO:0000256" key="3">
    <source>
        <dbReference type="ARBA" id="ARBA00023125"/>
    </source>
</evidence>
<dbReference type="SUPFAM" id="SSF47807">
    <property type="entry name" value="5' to 3' exonuclease, C-terminal subdomain"/>
    <property type="match status" value="1"/>
</dbReference>